<reference evidence="3 4" key="1">
    <citation type="submission" date="2020-08" db="EMBL/GenBank/DDBJ databases">
        <title>Genomic Encyclopedia of Type Strains, Phase IV (KMG-V): Genome sequencing to study the core and pangenomes of soil and plant-associated prokaryotes.</title>
        <authorList>
            <person name="Whitman W."/>
        </authorList>
    </citation>
    <scope>NUCLEOTIDE SEQUENCE [LARGE SCALE GENOMIC DNA]</scope>
    <source>
        <strain evidence="1 3">ANJLi2</strain>
        <strain evidence="2 4">MP601</strain>
    </source>
</reference>
<evidence type="ECO:0000313" key="4">
    <source>
        <dbReference type="Proteomes" id="UP000548326"/>
    </source>
</evidence>
<dbReference type="Proteomes" id="UP000548326">
    <property type="component" value="Unassembled WGS sequence"/>
</dbReference>
<dbReference type="Proteomes" id="UP000541583">
    <property type="component" value="Unassembled WGS sequence"/>
</dbReference>
<keyword evidence="3" id="KW-1185">Reference proteome</keyword>
<accession>A0A1N6UU30</accession>
<organism evidence="2 4">
    <name type="scientific">Mucilaginibacter lappiensis</name>
    <dbReference type="NCBI Taxonomy" id="354630"/>
    <lineage>
        <taxon>Bacteria</taxon>
        <taxon>Pseudomonadati</taxon>
        <taxon>Bacteroidota</taxon>
        <taxon>Sphingobacteriia</taxon>
        <taxon>Sphingobacteriales</taxon>
        <taxon>Sphingobacteriaceae</taxon>
        <taxon>Mucilaginibacter</taxon>
    </lineage>
</organism>
<dbReference type="EMBL" id="JACHCA010000015">
    <property type="protein sequence ID" value="MBB6130542.1"/>
    <property type="molecule type" value="Genomic_DNA"/>
</dbReference>
<dbReference type="OrthoDB" id="796256at2"/>
<dbReference type="RefSeq" id="WP_076372241.1">
    <property type="nucleotide sequence ID" value="NZ_FTMG01000003.1"/>
</dbReference>
<proteinExistence type="predicted"/>
<evidence type="ECO:0000313" key="1">
    <source>
        <dbReference type="EMBL" id="MBB6108949.1"/>
    </source>
</evidence>
<name>A0A1N6UU30_9SPHI</name>
<protein>
    <submittedName>
        <fullName evidence="2">Uncharacterized protein</fullName>
    </submittedName>
</protein>
<gene>
    <name evidence="2" type="ORF">HDF22_004682</name>
    <name evidence="1" type="ORF">HDF23_001692</name>
</gene>
<dbReference type="EMBL" id="JACHCB010000003">
    <property type="protein sequence ID" value="MBB6108949.1"/>
    <property type="molecule type" value="Genomic_DNA"/>
</dbReference>
<evidence type="ECO:0000313" key="2">
    <source>
        <dbReference type="EMBL" id="MBB6130542.1"/>
    </source>
</evidence>
<comment type="caution">
    <text evidence="2">The sequence shown here is derived from an EMBL/GenBank/DDBJ whole genome shotgun (WGS) entry which is preliminary data.</text>
</comment>
<dbReference type="AlphaFoldDB" id="A0A1N6UU30"/>
<sequence length="101" mass="12132">MTLVEFLKWLKRESEDIERLNVRNYYIHLEQLFKIIAYDGARLDKKHSLMITTYLQYMANTKRDEFRNDLSKTDLGEILESVKTDLDCMIFRIEQGNKPLI</sequence>
<evidence type="ECO:0000313" key="3">
    <source>
        <dbReference type="Proteomes" id="UP000541583"/>
    </source>
</evidence>